<dbReference type="STRING" id="700598.Niako_0526"/>
<dbReference type="GO" id="GO:0140078">
    <property type="term" value="F:class I DNA-(apurinic or apyrimidinic site) endonuclease activity"/>
    <property type="evidence" value="ECO:0007669"/>
    <property type="project" value="UniProtKB-EC"/>
</dbReference>
<dbReference type="HOGENOM" id="CLU_012862_3_3_10"/>
<evidence type="ECO:0000313" key="10">
    <source>
        <dbReference type="Proteomes" id="UP000005438"/>
    </source>
</evidence>
<dbReference type="InterPro" id="IPR023170">
    <property type="entry name" value="HhH_base_excis_C"/>
</dbReference>
<sequence>MYIHIDSLLLNYCSWPYFGSFIVNIRHMKPPVIDWPVAIKPLLKKYKSKKHPLDAATPYQWIVMVVLSAQATDSVINQLAPAFFKAYPDMKVLAMADAQSLFPLISKVRNFAHKAKWLVSMAKEIKTDSNIPLEMESLIELPGIGRKSANVIRRGAKAKPAGIIVDLHTIRVSNRLGIVNETNAEKIEKQLMELLPENEWDAGMAMSFLGREICRPEPECPKCLMKSFCAFYNGWKVAAVKKKKAKK</sequence>
<organism evidence="9 10">
    <name type="scientific">Niastella koreensis (strain DSM 17620 / KACC 11465 / NBRC 106392 / GR20-10)</name>
    <dbReference type="NCBI Taxonomy" id="700598"/>
    <lineage>
        <taxon>Bacteria</taxon>
        <taxon>Pseudomonadati</taxon>
        <taxon>Bacteroidota</taxon>
        <taxon>Chitinophagia</taxon>
        <taxon>Chitinophagales</taxon>
        <taxon>Chitinophagaceae</taxon>
        <taxon>Niastella</taxon>
    </lineage>
</organism>
<dbReference type="GO" id="GO:0046872">
    <property type="term" value="F:metal ion binding"/>
    <property type="evidence" value="ECO:0007669"/>
    <property type="project" value="UniProtKB-KW"/>
</dbReference>
<dbReference type="CDD" id="cd00056">
    <property type="entry name" value="ENDO3c"/>
    <property type="match status" value="1"/>
</dbReference>
<dbReference type="SUPFAM" id="SSF48150">
    <property type="entry name" value="DNA-glycosylase"/>
    <property type="match status" value="1"/>
</dbReference>
<keyword evidence="1" id="KW-0004">4Fe-4S</keyword>
<dbReference type="EC" id="4.2.99.18" evidence="9"/>
<dbReference type="KEGG" id="nko:Niako_0526"/>
<dbReference type="EMBL" id="CP003178">
    <property type="protein sequence ID" value="AEV96921.1"/>
    <property type="molecule type" value="Genomic_DNA"/>
</dbReference>
<dbReference type="Proteomes" id="UP000005438">
    <property type="component" value="Chromosome"/>
</dbReference>
<evidence type="ECO:0000256" key="2">
    <source>
        <dbReference type="ARBA" id="ARBA00022723"/>
    </source>
</evidence>
<dbReference type="Gene3D" id="1.10.340.30">
    <property type="entry name" value="Hypothetical protein, domain 2"/>
    <property type="match status" value="1"/>
</dbReference>
<dbReference type="PATRIC" id="fig|700598.3.peg.542"/>
<keyword evidence="4" id="KW-0378">Hydrolase</keyword>
<keyword evidence="6" id="KW-0411">Iron-sulfur</keyword>
<evidence type="ECO:0000256" key="6">
    <source>
        <dbReference type="ARBA" id="ARBA00023014"/>
    </source>
</evidence>
<dbReference type="AlphaFoldDB" id="G8T7Y3"/>
<dbReference type="Gene3D" id="1.10.1670.10">
    <property type="entry name" value="Helix-hairpin-Helix base-excision DNA repair enzymes (C-terminal)"/>
    <property type="match status" value="1"/>
</dbReference>
<dbReference type="SMART" id="SM00478">
    <property type="entry name" value="ENDO3c"/>
    <property type="match status" value="1"/>
</dbReference>
<dbReference type="eggNOG" id="COG0177">
    <property type="taxonomic scope" value="Bacteria"/>
</dbReference>
<dbReference type="PANTHER" id="PTHR10359">
    <property type="entry name" value="A/G-SPECIFIC ADENINE GLYCOSYLASE/ENDONUCLEASE III"/>
    <property type="match status" value="1"/>
</dbReference>
<evidence type="ECO:0000256" key="7">
    <source>
        <dbReference type="ARBA" id="ARBA00023295"/>
    </source>
</evidence>
<reference evidence="9 10" key="1">
    <citation type="submission" date="2011-12" db="EMBL/GenBank/DDBJ databases">
        <title>The complete genome of Niastella koreensis GR20-10.</title>
        <authorList>
            <consortium name="US DOE Joint Genome Institute (JGI-PGF)"/>
            <person name="Lucas S."/>
            <person name="Han J."/>
            <person name="Lapidus A."/>
            <person name="Bruce D."/>
            <person name="Goodwin L."/>
            <person name="Pitluck S."/>
            <person name="Peters L."/>
            <person name="Kyrpides N."/>
            <person name="Mavromatis K."/>
            <person name="Ivanova N."/>
            <person name="Mikhailova N."/>
            <person name="Davenport K."/>
            <person name="Saunders E."/>
            <person name="Detter J.C."/>
            <person name="Tapia R."/>
            <person name="Han C."/>
            <person name="Land M."/>
            <person name="Hauser L."/>
            <person name="Markowitz V."/>
            <person name="Cheng J.-F."/>
            <person name="Hugenholtz P."/>
            <person name="Woyke T."/>
            <person name="Wu D."/>
            <person name="Tindall B."/>
            <person name="Pomrenke H."/>
            <person name="Brambilla E."/>
            <person name="Klenk H.-P."/>
            <person name="Eisen J.A."/>
        </authorList>
    </citation>
    <scope>NUCLEOTIDE SEQUENCE [LARGE SCALE GENOMIC DNA]</scope>
    <source>
        <strain evidence="10">DSM 17620 / KACC 11465 / NBRC 106392 / GR20-10</strain>
    </source>
</reference>
<evidence type="ECO:0000256" key="5">
    <source>
        <dbReference type="ARBA" id="ARBA00023004"/>
    </source>
</evidence>
<feature type="domain" description="HhH-GPD" evidence="8">
    <location>
        <begin position="67"/>
        <end position="212"/>
    </location>
</feature>
<keyword evidence="9" id="KW-0456">Lyase</keyword>
<evidence type="ECO:0000259" key="8">
    <source>
        <dbReference type="SMART" id="SM00478"/>
    </source>
</evidence>
<keyword evidence="7" id="KW-0326">Glycosidase</keyword>
<keyword evidence="5" id="KW-0408">Iron</keyword>
<dbReference type="PANTHER" id="PTHR10359:SF18">
    <property type="entry name" value="ENDONUCLEASE III"/>
    <property type="match status" value="1"/>
</dbReference>
<dbReference type="GO" id="GO:0051539">
    <property type="term" value="F:4 iron, 4 sulfur cluster binding"/>
    <property type="evidence" value="ECO:0007669"/>
    <property type="project" value="UniProtKB-KW"/>
</dbReference>
<dbReference type="GO" id="GO:0019104">
    <property type="term" value="F:DNA N-glycosylase activity"/>
    <property type="evidence" value="ECO:0007669"/>
    <property type="project" value="TreeGrafter"/>
</dbReference>
<evidence type="ECO:0000313" key="9">
    <source>
        <dbReference type="EMBL" id="AEV96921.1"/>
    </source>
</evidence>
<evidence type="ECO:0000256" key="3">
    <source>
        <dbReference type="ARBA" id="ARBA00022763"/>
    </source>
</evidence>
<dbReference type="GO" id="GO:0006285">
    <property type="term" value="P:base-excision repair, AP site formation"/>
    <property type="evidence" value="ECO:0007669"/>
    <property type="project" value="TreeGrafter"/>
</dbReference>
<dbReference type="InterPro" id="IPR003265">
    <property type="entry name" value="HhH-GPD_domain"/>
</dbReference>
<proteinExistence type="predicted"/>
<name>G8T7Y3_NIAKG</name>
<keyword evidence="2" id="KW-0479">Metal-binding</keyword>
<gene>
    <name evidence="9" type="ordered locus">Niako_0526</name>
</gene>
<evidence type="ECO:0000256" key="4">
    <source>
        <dbReference type="ARBA" id="ARBA00022801"/>
    </source>
</evidence>
<dbReference type="InterPro" id="IPR011257">
    <property type="entry name" value="DNA_glycosylase"/>
</dbReference>
<accession>G8T7Y3</accession>
<evidence type="ECO:0000256" key="1">
    <source>
        <dbReference type="ARBA" id="ARBA00022485"/>
    </source>
</evidence>
<dbReference type="Pfam" id="PF00730">
    <property type="entry name" value="HhH-GPD"/>
    <property type="match status" value="1"/>
</dbReference>
<protein>
    <submittedName>
        <fullName evidence="9">DNA-(Apurinic or apyrimidinic site) lyase</fullName>
        <ecNumber evidence="9">4.2.99.18</ecNumber>
    </submittedName>
</protein>
<keyword evidence="3" id="KW-0227">DNA damage</keyword>